<evidence type="ECO:0000313" key="1">
    <source>
        <dbReference type="EMBL" id="MPA74387.1"/>
    </source>
</evidence>
<dbReference type="SUPFAM" id="SSF63825">
    <property type="entry name" value="YWTD domain"/>
    <property type="match status" value="1"/>
</dbReference>
<dbReference type="PANTHER" id="PTHR46388:SF3">
    <property type="entry name" value="DUF1618 DOMAIN-CONTAINING PROTEIN"/>
    <property type="match status" value="1"/>
</dbReference>
<gene>
    <name evidence="1" type="ORF">Din_043828</name>
</gene>
<dbReference type="PANTHER" id="PTHR46388">
    <property type="entry name" value="NHL REPEAT-CONTAINING PROTEIN 2"/>
    <property type="match status" value="1"/>
</dbReference>
<dbReference type="EMBL" id="GHES01043828">
    <property type="protein sequence ID" value="MPA74387.1"/>
    <property type="molecule type" value="Transcribed_RNA"/>
</dbReference>
<sequence>MVNSFCFGRSTVITRLKISITAREKMLRVAGRRLSPLSWRSAQTSLPFIARNPINGGNSPSNGGPRYICPPHTFSLFLDQIRGIKELNVQDNKDPKLVSNLKSTRVKQTEVINEPNFCSSLQNVLLWFPGCISIDESGNRLFLSDINHHRIIIFDGDGKILDCIGSSPGFEDGEFESAKLMRPAASLYHAAEDCLYFVDSENHAIRRADMERRVLETLHPTCNTSKKNDSFWSWIRDKLWMKRDVATKSDEFSSESFLFPWHLIKSLDNNLFILNHSFETLWIMDLASGVIKEVVKGFPKILDICGQMIQEKTSLLKQLPCGWLQQQTDTNCSLEGIPYADLISSLATFQDHLIICDTVGQRVLKFRRESGSISSFHFSNFGILGLPYWVSSSLERVYAVGNVSSGVPTDHVQCFSLFPGRIDIQLKVDIPDDTDLVEPLQEGCLWCQARGAATEVSGAQSRVAQVGVAQQWYDELDNLAFSIPEVELSAEEEKASGGNLQEGRVCIDCAVNTSPGTSEVIIYAALYLKLKRNPNSPEDPQGKNAARIADILNPKRSDRMGLRDPCIQSVLKLNRDLGDLVFMKPLHVRLKFDCRDHPKADNSKDIILTDSSIEVNVSLS</sequence>
<proteinExistence type="predicted"/>
<protein>
    <recommendedName>
        <fullName evidence="2">NHL repeat-containing protein 2</fullName>
    </recommendedName>
</protein>
<dbReference type="FunFam" id="2.120.10.30:FF:000108">
    <property type="entry name" value="NHL domain-containing protein"/>
    <property type="match status" value="1"/>
</dbReference>
<accession>A0A5B7C0G5</accession>
<dbReference type="InterPro" id="IPR011042">
    <property type="entry name" value="6-blade_b-propeller_TolB-like"/>
</dbReference>
<dbReference type="AlphaFoldDB" id="A0A5B7C0G5"/>
<evidence type="ECO:0008006" key="2">
    <source>
        <dbReference type="Google" id="ProtNLM"/>
    </source>
</evidence>
<name>A0A5B7C0G5_DAVIN</name>
<reference evidence="1" key="1">
    <citation type="submission" date="2019-08" db="EMBL/GenBank/DDBJ databases">
        <title>Reference gene set and small RNA set construction with multiple tissues from Davidia involucrata Baill.</title>
        <authorList>
            <person name="Yang H."/>
            <person name="Zhou C."/>
            <person name="Li G."/>
            <person name="Wang J."/>
            <person name="Gao P."/>
            <person name="Wang M."/>
            <person name="Wang R."/>
            <person name="Zhao Y."/>
        </authorList>
    </citation>
    <scope>NUCLEOTIDE SEQUENCE</scope>
    <source>
        <tissue evidence="1">Mixed with DoveR01_LX</tissue>
    </source>
</reference>
<dbReference type="Gene3D" id="2.120.10.30">
    <property type="entry name" value="TolB, C-terminal domain"/>
    <property type="match status" value="1"/>
</dbReference>
<organism evidence="1">
    <name type="scientific">Davidia involucrata</name>
    <name type="common">Dove tree</name>
    <dbReference type="NCBI Taxonomy" id="16924"/>
    <lineage>
        <taxon>Eukaryota</taxon>
        <taxon>Viridiplantae</taxon>
        <taxon>Streptophyta</taxon>
        <taxon>Embryophyta</taxon>
        <taxon>Tracheophyta</taxon>
        <taxon>Spermatophyta</taxon>
        <taxon>Magnoliopsida</taxon>
        <taxon>eudicotyledons</taxon>
        <taxon>Gunneridae</taxon>
        <taxon>Pentapetalae</taxon>
        <taxon>asterids</taxon>
        <taxon>Cornales</taxon>
        <taxon>Nyssaceae</taxon>
        <taxon>Davidia</taxon>
    </lineage>
</organism>